<evidence type="ECO:0000256" key="6">
    <source>
        <dbReference type="ARBA" id="ARBA00022840"/>
    </source>
</evidence>
<feature type="domain" description="NB-ARC" evidence="8">
    <location>
        <begin position="177"/>
        <end position="351"/>
    </location>
</feature>
<dbReference type="Pfam" id="PF18052">
    <property type="entry name" value="Rx_N"/>
    <property type="match status" value="1"/>
</dbReference>
<protein>
    <submittedName>
        <fullName evidence="11">Disease resistance protein RGA3</fullName>
    </submittedName>
</protein>
<feature type="domain" description="Disease resistance protein winged helix" evidence="10">
    <location>
        <begin position="436"/>
        <end position="476"/>
    </location>
</feature>
<evidence type="ECO:0000313" key="11">
    <source>
        <dbReference type="EMBL" id="KAL0413954.1"/>
    </source>
</evidence>
<dbReference type="CDD" id="cd14798">
    <property type="entry name" value="RX-CC_like"/>
    <property type="match status" value="1"/>
</dbReference>
<keyword evidence="4" id="KW-0547">Nucleotide-binding</keyword>
<dbReference type="InterPro" id="IPR058922">
    <property type="entry name" value="WHD_DRP"/>
</dbReference>
<dbReference type="Gene3D" id="3.40.50.300">
    <property type="entry name" value="P-loop containing nucleotide triphosphate hydrolases"/>
    <property type="match status" value="1"/>
</dbReference>
<keyword evidence="7" id="KW-0175">Coiled coil</keyword>
<dbReference type="Pfam" id="PF23559">
    <property type="entry name" value="WHD_DRP"/>
    <property type="match status" value="1"/>
</dbReference>
<reference evidence="11" key="2">
    <citation type="journal article" date="2024" name="Plant">
        <title>Genomic evolution and insights into agronomic trait innovations of Sesamum species.</title>
        <authorList>
            <person name="Miao H."/>
            <person name="Wang L."/>
            <person name="Qu L."/>
            <person name="Liu H."/>
            <person name="Sun Y."/>
            <person name="Le M."/>
            <person name="Wang Q."/>
            <person name="Wei S."/>
            <person name="Zheng Y."/>
            <person name="Lin W."/>
            <person name="Duan Y."/>
            <person name="Cao H."/>
            <person name="Xiong S."/>
            <person name="Wang X."/>
            <person name="Wei L."/>
            <person name="Li C."/>
            <person name="Ma Q."/>
            <person name="Ju M."/>
            <person name="Zhao R."/>
            <person name="Li G."/>
            <person name="Mu C."/>
            <person name="Tian Q."/>
            <person name="Mei H."/>
            <person name="Zhang T."/>
            <person name="Gao T."/>
            <person name="Zhang H."/>
        </authorList>
    </citation>
    <scope>NUCLEOTIDE SEQUENCE</scope>
    <source>
        <strain evidence="11">G02</strain>
    </source>
</reference>
<dbReference type="FunFam" id="3.40.50.300:FF:001091">
    <property type="entry name" value="Probable disease resistance protein At1g61300"/>
    <property type="match status" value="1"/>
</dbReference>
<comment type="similarity">
    <text evidence="1">Belongs to the disease resistance NB-LRR family.</text>
</comment>
<dbReference type="InterPro" id="IPR002182">
    <property type="entry name" value="NB-ARC"/>
</dbReference>
<keyword evidence="5" id="KW-0611">Plant defense</keyword>
<name>A0AAW2UAM6_SESRA</name>
<keyword evidence="2" id="KW-0433">Leucine-rich repeat</keyword>
<reference evidence="11" key="1">
    <citation type="submission" date="2020-06" db="EMBL/GenBank/DDBJ databases">
        <authorList>
            <person name="Li T."/>
            <person name="Hu X."/>
            <person name="Zhang T."/>
            <person name="Song X."/>
            <person name="Zhang H."/>
            <person name="Dai N."/>
            <person name="Sheng W."/>
            <person name="Hou X."/>
            <person name="Wei L."/>
        </authorList>
    </citation>
    <scope>NUCLEOTIDE SEQUENCE</scope>
    <source>
        <strain evidence="11">G02</strain>
        <tissue evidence="11">Leaf</tissue>
    </source>
</reference>
<dbReference type="InterPro" id="IPR042197">
    <property type="entry name" value="Apaf_helical"/>
</dbReference>
<dbReference type="PANTHER" id="PTHR36766:SF70">
    <property type="entry name" value="DISEASE RESISTANCE PROTEIN RGA4"/>
    <property type="match status" value="1"/>
</dbReference>
<evidence type="ECO:0000256" key="2">
    <source>
        <dbReference type="ARBA" id="ARBA00022614"/>
    </source>
</evidence>
<evidence type="ECO:0000259" key="9">
    <source>
        <dbReference type="Pfam" id="PF18052"/>
    </source>
</evidence>
<dbReference type="GO" id="GO:0006952">
    <property type="term" value="P:defense response"/>
    <property type="evidence" value="ECO:0007669"/>
    <property type="project" value="UniProtKB-KW"/>
</dbReference>
<dbReference type="GO" id="GO:0005524">
    <property type="term" value="F:ATP binding"/>
    <property type="evidence" value="ECO:0007669"/>
    <property type="project" value="UniProtKB-KW"/>
</dbReference>
<feature type="coiled-coil region" evidence="7">
    <location>
        <begin position="119"/>
        <end position="146"/>
    </location>
</feature>
<dbReference type="AlphaFoldDB" id="A0AAW2UAM6"/>
<organism evidence="11">
    <name type="scientific">Sesamum radiatum</name>
    <name type="common">Black benniseed</name>
    <dbReference type="NCBI Taxonomy" id="300843"/>
    <lineage>
        <taxon>Eukaryota</taxon>
        <taxon>Viridiplantae</taxon>
        <taxon>Streptophyta</taxon>
        <taxon>Embryophyta</taxon>
        <taxon>Tracheophyta</taxon>
        <taxon>Spermatophyta</taxon>
        <taxon>Magnoliopsida</taxon>
        <taxon>eudicotyledons</taxon>
        <taxon>Gunneridae</taxon>
        <taxon>Pentapetalae</taxon>
        <taxon>asterids</taxon>
        <taxon>lamiids</taxon>
        <taxon>Lamiales</taxon>
        <taxon>Pedaliaceae</taxon>
        <taxon>Sesamum</taxon>
    </lineage>
</organism>
<accession>A0AAW2UAM6</accession>
<dbReference type="GO" id="GO:0043531">
    <property type="term" value="F:ADP binding"/>
    <property type="evidence" value="ECO:0007669"/>
    <property type="project" value="InterPro"/>
</dbReference>
<evidence type="ECO:0000256" key="5">
    <source>
        <dbReference type="ARBA" id="ARBA00022821"/>
    </source>
</evidence>
<evidence type="ECO:0000256" key="3">
    <source>
        <dbReference type="ARBA" id="ARBA00022737"/>
    </source>
</evidence>
<dbReference type="Pfam" id="PF00931">
    <property type="entry name" value="NB-ARC"/>
    <property type="match status" value="1"/>
</dbReference>
<keyword evidence="6" id="KW-0067">ATP-binding</keyword>
<evidence type="ECO:0000256" key="1">
    <source>
        <dbReference type="ARBA" id="ARBA00008894"/>
    </source>
</evidence>
<dbReference type="InterPro" id="IPR027417">
    <property type="entry name" value="P-loop_NTPase"/>
</dbReference>
<keyword evidence="3" id="KW-0677">Repeat</keyword>
<dbReference type="EMBL" id="JACGWJ010000006">
    <property type="protein sequence ID" value="KAL0413954.1"/>
    <property type="molecule type" value="Genomic_DNA"/>
</dbReference>
<dbReference type="Gene3D" id="1.10.8.430">
    <property type="entry name" value="Helical domain of apoptotic protease-activating factors"/>
    <property type="match status" value="1"/>
</dbReference>
<dbReference type="PANTHER" id="PTHR36766">
    <property type="entry name" value="PLANT BROAD-SPECTRUM MILDEW RESISTANCE PROTEIN RPW8"/>
    <property type="match status" value="1"/>
</dbReference>
<gene>
    <name evidence="11" type="ORF">Sradi_1597100</name>
</gene>
<dbReference type="SUPFAM" id="SSF52540">
    <property type="entry name" value="P-loop containing nucleoside triphosphate hydrolases"/>
    <property type="match status" value="1"/>
</dbReference>
<evidence type="ECO:0000259" key="8">
    <source>
        <dbReference type="Pfam" id="PF00931"/>
    </source>
</evidence>
<proteinExistence type="inferred from homology"/>
<dbReference type="PRINTS" id="PR00364">
    <property type="entry name" value="DISEASERSIST"/>
</dbReference>
<comment type="caution">
    <text evidence="11">The sequence shown here is derived from an EMBL/GenBank/DDBJ whole genome shotgun (WGS) entry which is preliminary data.</text>
</comment>
<dbReference type="InterPro" id="IPR041118">
    <property type="entry name" value="Rx_N"/>
</dbReference>
<dbReference type="InterPro" id="IPR038005">
    <property type="entry name" value="RX-like_CC"/>
</dbReference>
<dbReference type="Gene3D" id="1.20.5.4130">
    <property type="match status" value="1"/>
</dbReference>
<evidence type="ECO:0000256" key="7">
    <source>
        <dbReference type="SAM" id="Coils"/>
    </source>
</evidence>
<feature type="domain" description="Disease resistance N-terminal" evidence="9">
    <location>
        <begin position="14"/>
        <end position="101"/>
    </location>
</feature>
<evidence type="ECO:0000259" key="10">
    <source>
        <dbReference type="Pfam" id="PF23559"/>
    </source>
</evidence>
<evidence type="ECO:0000256" key="4">
    <source>
        <dbReference type="ARBA" id="ARBA00022741"/>
    </source>
</evidence>
<sequence length="476" mass="53675">MEEAMVGAVVGASIQTLLQNLLSISVEEINLFRGFRKELERLQKSFLMIQDFLYDAEMKQVTDKAVNRWLKKLEAVAYEADNVLDELNYEVLSKKMEKPHKMKQKVHAFFSRSNPVAFRRKMATKIKNINEELERINKEANGFGLQMRFVGAHAPTPAVDGRETDSYNADPVVLGREDDVSGIVEMLISSPAEQVLSVLPIVGMGGLGKTTLARQVYNNEKIKAHFEERIWVYVSQNFDAVILFKKILESLTGESIEHGSSREVLLRKIQQNLEAKKYLLILDDVWNEEMEKWDDFKNSLLGISSVRGHGIIVTTRSDKVSSIVKTLPVHKLKSLSEDNCWSIIKAKAFREGDIPPEFETIGKRIAKRCQGLPLAAKVMGGMLLDKSENEWLSIENTYLSNFGGDGSTVSKILKLSFDHLSPPSLKKCFACCSISPKGTEMPRAYVIDLWMAEGFLQADQGNDMETIGNKFFNLLL</sequence>